<protein>
    <submittedName>
        <fullName evidence="2">Uncharacterized protein</fullName>
    </submittedName>
</protein>
<dbReference type="RefSeq" id="WP_169584561.1">
    <property type="nucleotide sequence ID" value="NZ_VCQU01000001.1"/>
</dbReference>
<evidence type="ECO:0000313" key="3">
    <source>
        <dbReference type="Proteomes" id="UP000535543"/>
    </source>
</evidence>
<feature type="chain" id="PRO_5032421056" evidence="1">
    <location>
        <begin position="28"/>
        <end position="167"/>
    </location>
</feature>
<reference evidence="2 3" key="1">
    <citation type="submission" date="2019-05" db="EMBL/GenBank/DDBJ databases">
        <authorList>
            <person name="Lee S.D."/>
        </authorList>
    </citation>
    <scope>NUCLEOTIDE SEQUENCE [LARGE SCALE GENOMIC DNA]</scope>
    <source>
        <strain evidence="2 3">YC2-7</strain>
    </source>
</reference>
<evidence type="ECO:0000313" key="2">
    <source>
        <dbReference type="EMBL" id="NMN93872.1"/>
    </source>
</evidence>
<feature type="signal peptide" evidence="1">
    <location>
        <begin position="1"/>
        <end position="27"/>
    </location>
</feature>
<sequence length="167" mass="17776">MSRIQRLLLAMTGSAVLLVGWAAPVAAAPPNPSVPDAVTLTAFGTGKKITIQVTNNYSAPLTLCGIFLYLDPAAPHAGSPADTWGPVDLQPGKTREHVVEMFPMYNGNYHVYWNCAVAENEKTVWWGTAPHYQGTDAGWTPTAQPPSVLVDTPTCLGPVCFPPGFGI</sequence>
<gene>
    <name evidence="2" type="ORF">FGL95_02300</name>
</gene>
<dbReference type="EMBL" id="VCQU01000001">
    <property type="protein sequence ID" value="NMN93872.1"/>
    <property type="molecule type" value="Genomic_DNA"/>
</dbReference>
<accession>A0A848KAZ8</accession>
<comment type="caution">
    <text evidence="2">The sequence shown here is derived from an EMBL/GenBank/DDBJ whole genome shotgun (WGS) entry which is preliminary data.</text>
</comment>
<name>A0A848KAZ8_9NOCA</name>
<proteinExistence type="predicted"/>
<reference evidence="2 3" key="2">
    <citation type="submission" date="2020-06" db="EMBL/GenBank/DDBJ databases">
        <title>Antribacter stalactiti gen. nov., sp. nov., a new member of the family Nacardiaceae isolated from a cave.</title>
        <authorList>
            <person name="Kim I.S."/>
        </authorList>
    </citation>
    <scope>NUCLEOTIDE SEQUENCE [LARGE SCALE GENOMIC DNA]</scope>
    <source>
        <strain evidence="2 3">YC2-7</strain>
    </source>
</reference>
<keyword evidence="1" id="KW-0732">Signal</keyword>
<dbReference type="AlphaFoldDB" id="A0A848KAZ8"/>
<evidence type="ECO:0000256" key="1">
    <source>
        <dbReference type="SAM" id="SignalP"/>
    </source>
</evidence>
<keyword evidence="3" id="KW-1185">Reference proteome</keyword>
<dbReference type="Proteomes" id="UP000535543">
    <property type="component" value="Unassembled WGS sequence"/>
</dbReference>
<organism evidence="2 3">
    <name type="scientific">Antrihabitans stalactiti</name>
    <dbReference type="NCBI Taxonomy" id="2584121"/>
    <lineage>
        <taxon>Bacteria</taxon>
        <taxon>Bacillati</taxon>
        <taxon>Actinomycetota</taxon>
        <taxon>Actinomycetes</taxon>
        <taxon>Mycobacteriales</taxon>
        <taxon>Nocardiaceae</taxon>
        <taxon>Antrihabitans</taxon>
    </lineage>
</organism>